<dbReference type="STRING" id="1330534.L323_08385"/>
<dbReference type="AlphaFoldDB" id="U4R2C9"/>
<comment type="caution">
    <text evidence="1">The sequence shown here is derived from an EMBL/GenBank/DDBJ whole genome shotgun (WGS) entry which is preliminary data.</text>
</comment>
<organism evidence="1 2">
    <name type="scientific">Ruminiclostridium papyrosolvens C7</name>
    <dbReference type="NCBI Taxonomy" id="1330534"/>
    <lineage>
        <taxon>Bacteria</taxon>
        <taxon>Bacillati</taxon>
        <taxon>Bacillota</taxon>
        <taxon>Clostridia</taxon>
        <taxon>Eubacteriales</taxon>
        <taxon>Oscillospiraceae</taxon>
        <taxon>Ruminiclostridium</taxon>
    </lineage>
</organism>
<dbReference type="InterPro" id="IPR042215">
    <property type="entry name" value="CarD-like_C"/>
</dbReference>
<evidence type="ECO:0000313" key="1">
    <source>
        <dbReference type="EMBL" id="EPR12294.1"/>
    </source>
</evidence>
<proteinExistence type="predicted"/>
<reference evidence="1 2" key="1">
    <citation type="journal article" date="2013" name="Genome Announc.">
        <title>Draft Genome Sequence of the Cellulolytic Bacterium Clostridium papyrosolvens C7 (ATCC 700395).</title>
        <authorList>
            <person name="Zepeda V."/>
            <person name="Dassa B."/>
            <person name="Borovok I."/>
            <person name="Lamed R."/>
            <person name="Bayer E.A."/>
            <person name="Cate J.H."/>
        </authorList>
    </citation>
    <scope>NUCLEOTIDE SEQUENCE [LARGE SCALE GENOMIC DNA]</scope>
    <source>
        <strain evidence="1 2">C7</strain>
    </source>
</reference>
<dbReference type="Proteomes" id="UP000016860">
    <property type="component" value="Unassembled WGS sequence"/>
</dbReference>
<name>U4R2C9_9FIRM</name>
<evidence type="ECO:0000313" key="2">
    <source>
        <dbReference type="Proteomes" id="UP000016860"/>
    </source>
</evidence>
<protein>
    <recommendedName>
        <fullName evidence="3">CarD family transcriptional regulator</fullName>
    </recommendedName>
</protein>
<dbReference type="EMBL" id="ATAY01000028">
    <property type="protein sequence ID" value="EPR12294.1"/>
    <property type="molecule type" value="Genomic_DNA"/>
</dbReference>
<sequence>MFNVGEFVLCVRGGVWKVIDVIGNEYHLQKHESEEMITVPVADSKEIVRKVTSKEQLLELIDRVGFITTIKAPNDKIRKEFYVDALNEFDEVEWVKVIKSVYLRQQDGRFMEGELEYADKAKSFLHGEISVVLGIPVREVDGYISSAVSDDKW</sequence>
<accession>U4R2C9</accession>
<dbReference type="OrthoDB" id="9786074at2"/>
<gene>
    <name evidence="1" type="ORF">L323_08385</name>
</gene>
<dbReference type="PATRIC" id="fig|1330534.3.peg.1671"/>
<dbReference type="Gene3D" id="1.20.58.1290">
    <property type="entry name" value="CarD-like, C-terminal domain"/>
    <property type="match status" value="1"/>
</dbReference>
<evidence type="ECO:0008006" key="3">
    <source>
        <dbReference type="Google" id="ProtNLM"/>
    </source>
</evidence>